<protein>
    <submittedName>
        <fullName evidence="1">Uncharacterized protein</fullName>
    </submittedName>
</protein>
<dbReference type="AlphaFoldDB" id="A0A0C9UN39"/>
<dbReference type="HOGENOM" id="CLU_2135120_0_0_1"/>
<gene>
    <name evidence="1" type="ORF">M422DRAFT_268235</name>
</gene>
<organism evidence="1 2">
    <name type="scientific">Sphaerobolus stellatus (strain SS14)</name>
    <dbReference type="NCBI Taxonomy" id="990650"/>
    <lineage>
        <taxon>Eukaryota</taxon>
        <taxon>Fungi</taxon>
        <taxon>Dikarya</taxon>
        <taxon>Basidiomycota</taxon>
        <taxon>Agaricomycotina</taxon>
        <taxon>Agaricomycetes</taxon>
        <taxon>Phallomycetidae</taxon>
        <taxon>Geastrales</taxon>
        <taxon>Sphaerobolaceae</taxon>
        <taxon>Sphaerobolus</taxon>
    </lineage>
</organism>
<keyword evidence="2" id="KW-1185">Reference proteome</keyword>
<dbReference type="EMBL" id="KN837265">
    <property type="protein sequence ID" value="KIJ30267.1"/>
    <property type="molecule type" value="Genomic_DNA"/>
</dbReference>
<dbReference type="Proteomes" id="UP000054279">
    <property type="component" value="Unassembled WGS sequence"/>
</dbReference>
<accession>A0A0C9UN39</accession>
<reference evidence="1 2" key="1">
    <citation type="submission" date="2014-06" db="EMBL/GenBank/DDBJ databases">
        <title>Evolutionary Origins and Diversification of the Mycorrhizal Mutualists.</title>
        <authorList>
            <consortium name="DOE Joint Genome Institute"/>
            <consortium name="Mycorrhizal Genomics Consortium"/>
            <person name="Kohler A."/>
            <person name="Kuo A."/>
            <person name="Nagy L.G."/>
            <person name="Floudas D."/>
            <person name="Copeland A."/>
            <person name="Barry K.W."/>
            <person name="Cichocki N."/>
            <person name="Veneault-Fourrey C."/>
            <person name="LaButti K."/>
            <person name="Lindquist E.A."/>
            <person name="Lipzen A."/>
            <person name="Lundell T."/>
            <person name="Morin E."/>
            <person name="Murat C."/>
            <person name="Riley R."/>
            <person name="Ohm R."/>
            <person name="Sun H."/>
            <person name="Tunlid A."/>
            <person name="Henrissat B."/>
            <person name="Grigoriev I.V."/>
            <person name="Hibbett D.S."/>
            <person name="Martin F."/>
        </authorList>
    </citation>
    <scope>NUCLEOTIDE SEQUENCE [LARGE SCALE GENOMIC DNA]</scope>
    <source>
        <strain evidence="1 2">SS14</strain>
    </source>
</reference>
<evidence type="ECO:0000313" key="1">
    <source>
        <dbReference type="EMBL" id="KIJ30267.1"/>
    </source>
</evidence>
<sequence length="113" mass="13267">MIAINSGIAGRILKESSSWLDIRVPVHWELLAAAEVLPESLRWYDLRTTGHEFEYGELNMDLKYDELPSQCRDFMHDYQSRGKSLEEMIRKFWYRSDYDYDSDSDSDSDSNSA</sequence>
<name>A0A0C9UN39_SPHS4</name>
<evidence type="ECO:0000313" key="2">
    <source>
        <dbReference type="Proteomes" id="UP000054279"/>
    </source>
</evidence>
<proteinExistence type="predicted"/>